<evidence type="ECO:0000313" key="2">
    <source>
        <dbReference type="Proteomes" id="UP000011885"/>
    </source>
</evidence>
<organism evidence="1 2">
    <name type="scientific">Rhodopirellula sallentina SM41</name>
    <dbReference type="NCBI Taxonomy" id="1263870"/>
    <lineage>
        <taxon>Bacteria</taxon>
        <taxon>Pseudomonadati</taxon>
        <taxon>Planctomycetota</taxon>
        <taxon>Planctomycetia</taxon>
        <taxon>Pirellulales</taxon>
        <taxon>Pirellulaceae</taxon>
        <taxon>Rhodopirellula</taxon>
    </lineage>
</organism>
<dbReference type="Proteomes" id="UP000011885">
    <property type="component" value="Unassembled WGS sequence"/>
</dbReference>
<evidence type="ECO:0000313" key="1">
    <source>
        <dbReference type="EMBL" id="EMI53606.1"/>
    </source>
</evidence>
<reference evidence="1 2" key="1">
    <citation type="journal article" date="2013" name="Mar. Genomics">
        <title>Expression of sulfatases in Rhodopirellula baltica and the diversity of sulfatases in the genus Rhodopirellula.</title>
        <authorList>
            <person name="Wegner C.E."/>
            <person name="Richter-Heitmann T."/>
            <person name="Klindworth A."/>
            <person name="Klockow C."/>
            <person name="Richter M."/>
            <person name="Achstetter T."/>
            <person name="Glockner F.O."/>
            <person name="Harder J."/>
        </authorList>
    </citation>
    <scope>NUCLEOTIDE SEQUENCE [LARGE SCALE GENOMIC DNA]</scope>
    <source>
        <strain evidence="1 2">SM41</strain>
    </source>
</reference>
<protein>
    <submittedName>
        <fullName evidence="1">Uncharacterized protein</fullName>
    </submittedName>
</protein>
<gene>
    <name evidence="1" type="ORF">RSSM_04946</name>
</gene>
<dbReference type="PATRIC" id="fig|1263870.3.peg.5232"/>
<name>M5U6U9_9BACT</name>
<accession>M5U6U9</accession>
<proteinExistence type="predicted"/>
<dbReference type="EMBL" id="ANOH01000341">
    <property type="protein sequence ID" value="EMI53606.1"/>
    <property type="molecule type" value="Genomic_DNA"/>
</dbReference>
<keyword evidence="2" id="KW-1185">Reference proteome</keyword>
<dbReference type="AlphaFoldDB" id="M5U6U9"/>
<sequence>MFFDSVISRPIFEPSDSNLAIQTKRSNQATATSPRIIPMIHPMRAGVGPVF</sequence>
<comment type="caution">
    <text evidence="1">The sequence shown here is derived from an EMBL/GenBank/DDBJ whole genome shotgun (WGS) entry which is preliminary data.</text>
</comment>